<dbReference type="PROSITE" id="PS51729">
    <property type="entry name" value="GNAT_YJDJ"/>
    <property type="match status" value="1"/>
</dbReference>
<dbReference type="GO" id="GO:0016740">
    <property type="term" value="F:transferase activity"/>
    <property type="evidence" value="ECO:0007669"/>
    <property type="project" value="UniProtKB-KW"/>
</dbReference>
<dbReference type="InterPro" id="IPR031165">
    <property type="entry name" value="GNAT_YJDJ"/>
</dbReference>
<keyword evidence="3" id="KW-0808">Transferase</keyword>
<dbReference type="Pfam" id="PF14542">
    <property type="entry name" value="Acetyltransf_CG"/>
    <property type="match status" value="1"/>
</dbReference>
<evidence type="ECO:0000259" key="2">
    <source>
        <dbReference type="PROSITE" id="PS51729"/>
    </source>
</evidence>
<proteinExistence type="predicted"/>
<dbReference type="SUPFAM" id="SSF55729">
    <property type="entry name" value="Acyl-CoA N-acyltransferases (Nat)"/>
    <property type="match status" value="1"/>
</dbReference>
<dbReference type="OrthoDB" id="4948820at2"/>
<evidence type="ECO:0000313" key="4">
    <source>
        <dbReference type="Proteomes" id="UP000323410"/>
    </source>
</evidence>
<name>A0A5D0XTD7_9MICC</name>
<dbReference type="RefSeq" id="WP_148599422.1">
    <property type="nucleotide sequence ID" value="NZ_VSLD01000001.1"/>
</dbReference>
<dbReference type="InterPro" id="IPR016181">
    <property type="entry name" value="Acyl_CoA_acyltransferase"/>
</dbReference>
<dbReference type="AlphaFoldDB" id="A0A5D0XTD7"/>
<accession>A0A5D0XTD7</accession>
<dbReference type="Gene3D" id="3.40.630.30">
    <property type="match status" value="1"/>
</dbReference>
<sequence>MSVTPLTPISLSPDALDDAPWISEDVLGLVVRELPGRPARSAPVIPRDLSATTDRELRSLSNQLYRVLDTDNAPFGALEDYEAVIEELDDRAAHAAQRVEAERVREKFRDNPVTSRFELFHDGVMVGYVKYDLRAGRLRLLETIVGTDHQDSGLEAVLVRESLLNAHRRRLAPIPYCRHAQAFLAGNPHFQALIPLG</sequence>
<protein>
    <submittedName>
        <fullName evidence="3">N-acetyltransferase</fullName>
    </submittedName>
</protein>
<keyword evidence="4" id="KW-1185">Reference proteome</keyword>
<reference evidence="3 4" key="1">
    <citation type="submission" date="2019-08" db="EMBL/GenBank/DDBJ databases">
        <title>Genone of Arthrobacter echini P9.</title>
        <authorList>
            <person name="Bowman J.P."/>
        </authorList>
    </citation>
    <scope>NUCLEOTIDE SEQUENCE [LARGE SCALE GENOMIC DNA]</scope>
    <source>
        <strain evidence="3 4">P9</strain>
    </source>
</reference>
<dbReference type="Proteomes" id="UP000323410">
    <property type="component" value="Unassembled WGS sequence"/>
</dbReference>
<organism evidence="3 4">
    <name type="scientific">Arthrobacter echini</name>
    <dbReference type="NCBI Taxonomy" id="1529066"/>
    <lineage>
        <taxon>Bacteria</taxon>
        <taxon>Bacillati</taxon>
        <taxon>Actinomycetota</taxon>
        <taxon>Actinomycetes</taxon>
        <taxon>Micrococcales</taxon>
        <taxon>Micrococcaceae</taxon>
        <taxon>Arthrobacter</taxon>
    </lineage>
</organism>
<comment type="caution">
    <text evidence="3">The sequence shown here is derived from an EMBL/GenBank/DDBJ whole genome shotgun (WGS) entry which is preliminary data.</text>
</comment>
<keyword evidence="1" id="KW-0175">Coiled coil</keyword>
<gene>
    <name evidence="3" type="ORF">FQ377_01205</name>
</gene>
<dbReference type="EMBL" id="VSLD01000001">
    <property type="protein sequence ID" value="TYD00115.1"/>
    <property type="molecule type" value="Genomic_DNA"/>
</dbReference>
<feature type="domain" description="N-acetyltransferase" evidence="2">
    <location>
        <begin position="109"/>
        <end position="195"/>
    </location>
</feature>
<evidence type="ECO:0000256" key="1">
    <source>
        <dbReference type="SAM" id="Coils"/>
    </source>
</evidence>
<feature type="coiled-coil region" evidence="1">
    <location>
        <begin position="78"/>
        <end position="105"/>
    </location>
</feature>
<evidence type="ECO:0000313" key="3">
    <source>
        <dbReference type="EMBL" id="TYD00115.1"/>
    </source>
</evidence>